<protein>
    <submittedName>
        <fullName evidence="1">Uncharacterized protein</fullName>
    </submittedName>
</protein>
<dbReference type="RefSeq" id="WP_008510004.1">
    <property type="nucleotide sequence ID" value="NZ_CM001403.1"/>
</dbReference>
<name>H1Y7B2_9SPHI</name>
<proteinExistence type="predicted"/>
<reference evidence="1" key="1">
    <citation type="submission" date="2011-09" db="EMBL/GenBank/DDBJ databases">
        <title>The permanent draft genome of Mucilaginibacter paludis DSM 18603.</title>
        <authorList>
            <consortium name="US DOE Joint Genome Institute (JGI-PGF)"/>
            <person name="Lucas S."/>
            <person name="Han J."/>
            <person name="Lapidus A."/>
            <person name="Bruce D."/>
            <person name="Goodwin L."/>
            <person name="Pitluck S."/>
            <person name="Peters L."/>
            <person name="Kyrpides N."/>
            <person name="Mavromatis K."/>
            <person name="Ivanova N."/>
            <person name="Mikhailova N."/>
            <person name="Held B."/>
            <person name="Detter J.C."/>
            <person name="Tapia R."/>
            <person name="Han C."/>
            <person name="Land M."/>
            <person name="Hauser L."/>
            <person name="Markowitz V."/>
            <person name="Cheng J.-F."/>
            <person name="Hugenholtz P."/>
            <person name="Woyke T."/>
            <person name="Wu D."/>
            <person name="Tindall B."/>
            <person name="Brambilla E."/>
            <person name="Klenk H.-P."/>
            <person name="Eisen J.A."/>
        </authorList>
    </citation>
    <scope>NUCLEOTIDE SEQUENCE [LARGE SCALE GENOMIC DNA]</scope>
    <source>
        <strain evidence="1">DSM 18603</strain>
    </source>
</reference>
<dbReference type="STRING" id="714943.Mucpa_4915"/>
<evidence type="ECO:0000313" key="1">
    <source>
        <dbReference type="EMBL" id="EHQ28999.1"/>
    </source>
</evidence>
<dbReference type="Proteomes" id="UP000002774">
    <property type="component" value="Chromosome"/>
</dbReference>
<dbReference type="OrthoDB" id="1082219at2"/>
<keyword evidence="2" id="KW-1185">Reference proteome</keyword>
<gene>
    <name evidence="1" type="ORF">Mucpa_4915</name>
</gene>
<sequence>MDIPLSHLRALLAEAAELGATRALIKVGILKPFLKKAEANRLYGRTNIDKWLKAGLITPRKDGAASSSLRLDRNELEEVAKANNWKAYIPKED</sequence>
<dbReference type="HOGENOM" id="CLU_177843_0_0_10"/>
<accession>H1Y7B2</accession>
<organism evidence="1 2">
    <name type="scientific">Mucilaginibacter paludis DSM 18603</name>
    <dbReference type="NCBI Taxonomy" id="714943"/>
    <lineage>
        <taxon>Bacteria</taxon>
        <taxon>Pseudomonadati</taxon>
        <taxon>Bacteroidota</taxon>
        <taxon>Sphingobacteriia</taxon>
        <taxon>Sphingobacteriales</taxon>
        <taxon>Sphingobacteriaceae</taxon>
        <taxon>Mucilaginibacter</taxon>
    </lineage>
</organism>
<dbReference type="eggNOG" id="ENOG5033I53">
    <property type="taxonomic scope" value="Bacteria"/>
</dbReference>
<dbReference type="AlphaFoldDB" id="H1Y7B2"/>
<dbReference type="EMBL" id="CM001403">
    <property type="protein sequence ID" value="EHQ28999.1"/>
    <property type="molecule type" value="Genomic_DNA"/>
</dbReference>
<evidence type="ECO:0000313" key="2">
    <source>
        <dbReference type="Proteomes" id="UP000002774"/>
    </source>
</evidence>